<reference evidence="10" key="1">
    <citation type="journal article" date="2006" name="PLoS Biol.">
        <title>Macronuclear genome sequence of the ciliate Tetrahymena thermophila, a model eukaryote.</title>
        <authorList>
            <person name="Eisen J.A."/>
            <person name="Coyne R.S."/>
            <person name="Wu M."/>
            <person name="Wu D."/>
            <person name="Thiagarajan M."/>
            <person name="Wortman J.R."/>
            <person name="Badger J.H."/>
            <person name="Ren Q."/>
            <person name="Amedeo P."/>
            <person name="Jones K.M."/>
            <person name="Tallon L.J."/>
            <person name="Delcher A.L."/>
            <person name="Salzberg S.L."/>
            <person name="Silva J.C."/>
            <person name="Haas B.J."/>
            <person name="Majoros W.H."/>
            <person name="Farzad M."/>
            <person name="Carlton J.M."/>
            <person name="Smith R.K. Jr."/>
            <person name="Garg J."/>
            <person name="Pearlman R.E."/>
            <person name="Karrer K.M."/>
            <person name="Sun L."/>
            <person name="Manning G."/>
            <person name="Elde N.C."/>
            <person name="Turkewitz A.P."/>
            <person name="Asai D.J."/>
            <person name="Wilkes D.E."/>
            <person name="Wang Y."/>
            <person name="Cai H."/>
            <person name="Collins K."/>
            <person name="Stewart B.A."/>
            <person name="Lee S.R."/>
            <person name="Wilamowska K."/>
            <person name="Weinberg Z."/>
            <person name="Ruzzo W.L."/>
            <person name="Wloga D."/>
            <person name="Gaertig J."/>
            <person name="Frankel J."/>
            <person name="Tsao C.-C."/>
            <person name="Gorovsky M.A."/>
            <person name="Keeling P.J."/>
            <person name="Waller R.F."/>
            <person name="Patron N.J."/>
            <person name="Cherry J.M."/>
            <person name="Stover N.A."/>
            <person name="Krieger C.J."/>
            <person name="del Toro C."/>
            <person name="Ryder H.F."/>
            <person name="Williamson S.C."/>
            <person name="Barbeau R.A."/>
            <person name="Hamilton E.P."/>
            <person name="Orias E."/>
        </authorList>
    </citation>
    <scope>NUCLEOTIDE SEQUENCE [LARGE SCALE GENOMIC DNA]</scope>
    <source>
        <strain evidence="10">SB210</strain>
    </source>
</reference>
<feature type="domain" description="Palmitoyltransferase DHHC" evidence="8">
    <location>
        <begin position="129"/>
        <end position="261"/>
    </location>
</feature>
<comment type="subcellular location">
    <subcellularLocation>
        <location evidence="1">Membrane</location>
        <topology evidence="1">Multi-pass membrane protein</topology>
    </subcellularLocation>
</comment>
<evidence type="ECO:0000256" key="6">
    <source>
        <dbReference type="ARBA" id="ARBA00023315"/>
    </source>
</evidence>
<feature type="transmembrane region" description="Helical" evidence="7">
    <location>
        <begin position="181"/>
        <end position="201"/>
    </location>
</feature>
<dbReference type="PANTHER" id="PTHR12246">
    <property type="entry name" value="PALMITOYLTRANSFERASE ZDHHC16"/>
    <property type="match status" value="1"/>
</dbReference>
<dbReference type="PROSITE" id="PS50216">
    <property type="entry name" value="DHHC"/>
    <property type="match status" value="1"/>
</dbReference>
<keyword evidence="4 7" id="KW-1133">Transmembrane helix</keyword>
<keyword evidence="10" id="KW-1185">Reference proteome</keyword>
<dbReference type="GO" id="GO:0016020">
    <property type="term" value="C:membrane"/>
    <property type="evidence" value="ECO:0007669"/>
    <property type="project" value="UniProtKB-SubCell"/>
</dbReference>
<dbReference type="GO" id="GO:0019706">
    <property type="term" value="F:protein-cysteine S-palmitoyltransferase activity"/>
    <property type="evidence" value="ECO:0007669"/>
    <property type="project" value="UniProtKB-EC"/>
</dbReference>
<evidence type="ECO:0000256" key="7">
    <source>
        <dbReference type="RuleBase" id="RU079119"/>
    </source>
</evidence>
<sequence>MVSNCIFDEMRICLSAIDILLLQNQKEKDIFLILRFKMRGYVPQDLLPQLPFILGLMVLAIFIAYWIFIYYFQADHSDNDKLIIYFAIVSVFMFFWSFRKAVCTEPGYVPKGNIEPNDEQLAGLSDQEKRERRYCPTCKLFKPERVHHCSQCQRCVLNMDHHCIWTANCVGLMNRKYFNLVLQWGTISLLFGAFFGARYAYRTIEDILFETENERWVWMLFHCFCLLIIVAGFSNFIGLLIFMLTHLNYILNNVTTLDSMKGSKSSQYSFGKIENYKFYFGKNPLLWLVPVGKPLGDGYRWNKNHKQDEEEERQL</sequence>
<dbReference type="OrthoDB" id="9909019at2759"/>
<name>I7MN38_TETTS</name>
<dbReference type="EC" id="2.3.1.225" evidence="7"/>
<evidence type="ECO:0000256" key="1">
    <source>
        <dbReference type="ARBA" id="ARBA00004141"/>
    </source>
</evidence>
<keyword evidence="6 7" id="KW-0012">Acyltransferase</keyword>
<evidence type="ECO:0000256" key="4">
    <source>
        <dbReference type="ARBA" id="ARBA00022989"/>
    </source>
</evidence>
<keyword evidence="2 7" id="KW-0808">Transferase</keyword>
<dbReference type="RefSeq" id="XP_001028091.3">
    <property type="nucleotide sequence ID" value="XM_001028091.3"/>
</dbReference>
<dbReference type="STRING" id="312017.I7MN38"/>
<organism evidence="9 10">
    <name type="scientific">Tetrahymena thermophila (strain SB210)</name>
    <dbReference type="NCBI Taxonomy" id="312017"/>
    <lineage>
        <taxon>Eukaryota</taxon>
        <taxon>Sar</taxon>
        <taxon>Alveolata</taxon>
        <taxon>Ciliophora</taxon>
        <taxon>Intramacronucleata</taxon>
        <taxon>Oligohymenophorea</taxon>
        <taxon>Hymenostomatida</taxon>
        <taxon>Tetrahymenina</taxon>
        <taxon>Tetrahymenidae</taxon>
        <taxon>Tetrahymena</taxon>
    </lineage>
</organism>
<evidence type="ECO:0000313" key="9">
    <source>
        <dbReference type="EMBL" id="EAS07849.3"/>
    </source>
</evidence>
<protein>
    <recommendedName>
        <fullName evidence="7">Palmitoyltransferase</fullName>
        <ecNumber evidence="7">2.3.1.225</ecNumber>
    </recommendedName>
</protein>
<comment type="domain">
    <text evidence="7">The DHHC domain is required for palmitoyltransferase activity.</text>
</comment>
<comment type="similarity">
    <text evidence="7">Belongs to the DHHC palmitoyltransferase family.</text>
</comment>
<dbReference type="KEGG" id="tet:TTHERM_00526800"/>
<dbReference type="EMBL" id="GG662209">
    <property type="protein sequence ID" value="EAS07849.3"/>
    <property type="molecule type" value="Genomic_DNA"/>
</dbReference>
<dbReference type="Pfam" id="PF01529">
    <property type="entry name" value="DHHC"/>
    <property type="match status" value="1"/>
</dbReference>
<dbReference type="GeneID" id="7847045"/>
<evidence type="ECO:0000259" key="8">
    <source>
        <dbReference type="Pfam" id="PF01529"/>
    </source>
</evidence>
<dbReference type="AlphaFoldDB" id="I7MN38"/>
<dbReference type="eggNOG" id="KOG1315">
    <property type="taxonomic scope" value="Eukaryota"/>
</dbReference>
<feature type="transmembrane region" description="Helical" evidence="7">
    <location>
        <begin position="216"/>
        <end position="242"/>
    </location>
</feature>
<evidence type="ECO:0000256" key="3">
    <source>
        <dbReference type="ARBA" id="ARBA00022692"/>
    </source>
</evidence>
<proteinExistence type="inferred from homology"/>
<gene>
    <name evidence="9" type="ORF">TTHERM_00526800</name>
</gene>
<feature type="transmembrane region" description="Helical" evidence="7">
    <location>
        <begin position="82"/>
        <end position="98"/>
    </location>
</feature>
<evidence type="ECO:0000256" key="5">
    <source>
        <dbReference type="ARBA" id="ARBA00023136"/>
    </source>
</evidence>
<feature type="transmembrane region" description="Helical" evidence="7">
    <location>
        <begin position="46"/>
        <end position="70"/>
    </location>
</feature>
<keyword evidence="5 7" id="KW-0472">Membrane</keyword>
<dbReference type="InterPro" id="IPR001594">
    <property type="entry name" value="Palmitoyltrfase_DHHC"/>
</dbReference>
<dbReference type="InParanoid" id="I7MN38"/>
<evidence type="ECO:0000256" key="2">
    <source>
        <dbReference type="ARBA" id="ARBA00022679"/>
    </source>
</evidence>
<evidence type="ECO:0000313" key="10">
    <source>
        <dbReference type="Proteomes" id="UP000009168"/>
    </source>
</evidence>
<dbReference type="Proteomes" id="UP000009168">
    <property type="component" value="Unassembled WGS sequence"/>
</dbReference>
<comment type="catalytic activity">
    <reaction evidence="7">
        <text>L-cysteinyl-[protein] + hexadecanoyl-CoA = S-hexadecanoyl-L-cysteinyl-[protein] + CoA</text>
        <dbReference type="Rhea" id="RHEA:36683"/>
        <dbReference type="Rhea" id="RHEA-COMP:10131"/>
        <dbReference type="Rhea" id="RHEA-COMP:11032"/>
        <dbReference type="ChEBI" id="CHEBI:29950"/>
        <dbReference type="ChEBI" id="CHEBI:57287"/>
        <dbReference type="ChEBI" id="CHEBI:57379"/>
        <dbReference type="ChEBI" id="CHEBI:74151"/>
        <dbReference type="EC" id="2.3.1.225"/>
    </reaction>
</comment>
<keyword evidence="3 7" id="KW-0812">Transmembrane</keyword>
<dbReference type="InterPro" id="IPR039859">
    <property type="entry name" value="PFA4/ZDH16/20/ERF2-like"/>
</dbReference>
<accession>I7MN38</accession>